<dbReference type="EMBL" id="JAPZBS010000002">
    <property type="protein sequence ID" value="KAJ5379762.1"/>
    <property type="molecule type" value="Genomic_DNA"/>
</dbReference>
<protein>
    <recommendedName>
        <fullName evidence="3">Metallo-beta-lactamase domain-containing protein</fullName>
    </recommendedName>
</protein>
<comment type="caution">
    <text evidence="1">The sequence shown here is derived from an EMBL/GenBank/DDBJ whole genome shotgun (WGS) entry which is preliminary data.</text>
</comment>
<reference evidence="1" key="2">
    <citation type="journal article" date="2023" name="IMA Fungus">
        <title>Comparative genomic study of the Penicillium genus elucidates a diverse pangenome and 15 lateral gene transfer events.</title>
        <authorList>
            <person name="Petersen C."/>
            <person name="Sorensen T."/>
            <person name="Nielsen M.R."/>
            <person name="Sondergaard T.E."/>
            <person name="Sorensen J.L."/>
            <person name="Fitzpatrick D.A."/>
            <person name="Frisvad J.C."/>
            <person name="Nielsen K.L."/>
        </authorList>
    </citation>
    <scope>NUCLEOTIDE SEQUENCE</scope>
    <source>
        <strain evidence="1">IBT 29864</strain>
    </source>
</reference>
<organism evidence="1 2">
    <name type="scientific">Penicillium cataractarum</name>
    <dbReference type="NCBI Taxonomy" id="2100454"/>
    <lineage>
        <taxon>Eukaryota</taxon>
        <taxon>Fungi</taxon>
        <taxon>Dikarya</taxon>
        <taxon>Ascomycota</taxon>
        <taxon>Pezizomycotina</taxon>
        <taxon>Eurotiomycetes</taxon>
        <taxon>Eurotiomycetidae</taxon>
        <taxon>Eurotiales</taxon>
        <taxon>Aspergillaceae</taxon>
        <taxon>Penicillium</taxon>
    </lineage>
</organism>
<dbReference type="PANTHER" id="PTHR43546:SF7">
    <property type="entry name" value="METALLO-BETA-LACTAMASE DOMAIN-CONTAINING PROTEIN"/>
    <property type="match status" value="1"/>
</dbReference>
<evidence type="ECO:0008006" key="3">
    <source>
        <dbReference type="Google" id="ProtNLM"/>
    </source>
</evidence>
<dbReference type="Proteomes" id="UP001147782">
    <property type="component" value="Unassembled WGS sequence"/>
</dbReference>
<keyword evidence="2" id="KW-1185">Reference proteome</keyword>
<dbReference type="RefSeq" id="XP_056557333.1">
    <property type="nucleotide sequence ID" value="XM_056695121.1"/>
</dbReference>
<proteinExistence type="predicted"/>
<dbReference type="InterPro" id="IPR036866">
    <property type="entry name" value="RibonucZ/Hydroxyglut_hydro"/>
</dbReference>
<accession>A0A9W9SJT0</accession>
<evidence type="ECO:0000313" key="1">
    <source>
        <dbReference type="EMBL" id="KAJ5379762.1"/>
    </source>
</evidence>
<dbReference type="SUPFAM" id="SSF56281">
    <property type="entry name" value="Metallo-hydrolase/oxidoreductase"/>
    <property type="match status" value="1"/>
</dbReference>
<dbReference type="AlphaFoldDB" id="A0A9W9SJT0"/>
<dbReference type="GeneID" id="81434298"/>
<reference evidence="1" key="1">
    <citation type="submission" date="2022-11" db="EMBL/GenBank/DDBJ databases">
        <authorList>
            <person name="Petersen C."/>
        </authorList>
    </citation>
    <scope>NUCLEOTIDE SEQUENCE</scope>
    <source>
        <strain evidence="1">IBT 29864</strain>
    </source>
</reference>
<evidence type="ECO:0000313" key="2">
    <source>
        <dbReference type="Proteomes" id="UP001147782"/>
    </source>
</evidence>
<sequence length="253" mass="27467">MANSDHFDQKVETSLRRDIPIITTPHARVQLTNKGSESFTNVSALAPSETGLVEIGGTGGPKRPLLRITSMPGKHVSSNAVVGLLNKMANAIPPTTGWILELGTSADTHDPTEFTPGYRIYITGDTLMTEDLNAIREHYTARNKPIDLMLAHLGGTMIPSPTLSPLAFMVTMDAGQGIRLMRLIEPGVTIPIHYDDYEVFASGLGEFKVEVEKSGLEGGVVVLERRESYRFRVRGEVGRARSEEAYFGGGSSP</sequence>
<name>A0A9W9SJT0_9EURO</name>
<dbReference type="PANTHER" id="PTHR43546">
    <property type="entry name" value="UPF0173 METAL-DEPENDENT HYDROLASE MJ1163-RELATED"/>
    <property type="match status" value="1"/>
</dbReference>
<dbReference type="OrthoDB" id="332863at2759"/>
<dbReference type="Gene3D" id="3.60.15.10">
    <property type="entry name" value="Ribonuclease Z/Hydroxyacylglutathione hydrolase-like"/>
    <property type="match status" value="1"/>
</dbReference>
<gene>
    <name evidence="1" type="ORF">N7496_002190</name>
</gene>
<dbReference type="InterPro" id="IPR050114">
    <property type="entry name" value="UPF0173_UPF0282_UlaG_hydrolase"/>
</dbReference>